<dbReference type="GO" id="GO:0016020">
    <property type="term" value="C:membrane"/>
    <property type="evidence" value="ECO:0007669"/>
    <property type="project" value="TreeGrafter"/>
</dbReference>
<feature type="transmembrane region" description="Helical" evidence="3">
    <location>
        <begin position="35"/>
        <end position="55"/>
    </location>
</feature>
<dbReference type="GeneID" id="42004029"/>
<dbReference type="FunFam" id="3.10.120.10:FF:000003">
    <property type="entry name" value="membrane-associated progesterone receptor component 1"/>
    <property type="match status" value="1"/>
</dbReference>
<dbReference type="GO" id="GO:0012505">
    <property type="term" value="C:endomembrane system"/>
    <property type="evidence" value="ECO:0007669"/>
    <property type="project" value="TreeGrafter"/>
</dbReference>
<keyword evidence="6" id="KW-1185">Reference proteome</keyword>
<proteinExistence type="inferred from homology"/>
<comment type="caution">
    <text evidence="5">The sequence shown here is derived from an EMBL/GenBank/DDBJ whole genome shotgun (WGS) entry which is preliminary data.</text>
</comment>
<gene>
    <name evidence="5" type="ORF">SmJEL517_g02804</name>
</gene>
<accession>A0A507C4T3</accession>
<keyword evidence="3" id="KW-0472">Membrane</keyword>
<dbReference type="SMART" id="SM01117">
    <property type="entry name" value="Cyt-b5"/>
    <property type="match status" value="1"/>
</dbReference>
<dbReference type="InterPro" id="IPR050577">
    <property type="entry name" value="MAPR/NEUFC/NENF-like"/>
</dbReference>
<evidence type="ECO:0000256" key="1">
    <source>
        <dbReference type="ARBA" id="ARBA00038357"/>
    </source>
</evidence>
<dbReference type="Pfam" id="PF00173">
    <property type="entry name" value="Cyt-b5"/>
    <property type="match status" value="1"/>
</dbReference>
<dbReference type="SUPFAM" id="SSF55856">
    <property type="entry name" value="Cytochrome b5-like heme/steroid binding domain"/>
    <property type="match status" value="1"/>
</dbReference>
<evidence type="ECO:0000259" key="4">
    <source>
        <dbReference type="SMART" id="SM01117"/>
    </source>
</evidence>
<keyword evidence="3" id="KW-1133">Transmembrane helix</keyword>
<evidence type="ECO:0000256" key="3">
    <source>
        <dbReference type="SAM" id="Phobius"/>
    </source>
</evidence>
<dbReference type="PANTHER" id="PTHR10281:SF76">
    <property type="entry name" value="CALCUTTA CUP-RELATED"/>
    <property type="match status" value="1"/>
</dbReference>
<feature type="domain" description="Cytochrome b5 heme-binding" evidence="4">
    <location>
        <begin position="87"/>
        <end position="184"/>
    </location>
</feature>
<sequence>MSELKQRKTPTAEKIEGESSKDKTKRLKKQAGRDSSALLTIFQVLIFCVLLTLAISHVSTRTPLFGVELPTLNQVYRKFVPAKGRVFKPEELKLYDGSDPTKPIYLAIVGKVYDVSAGRRHYGPDGSYAFFAGRDAGRAYVTGCFQTHLTHDMRGLSEEQLKSLDTWQNFYRDHKEYFYVGEIDYPPIDPNSPIPPPCTDP</sequence>
<keyword evidence="3" id="KW-0812">Transmembrane</keyword>
<dbReference type="GO" id="GO:0020037">
    <property type="term" value="F:heme binding"/>
    <property type="evidence" value="ECO:0007669"/>
    <property type="project" value="UniProtKB-ARBA"/>
</dbReference>
<dbReference type="RefSeq" id="XP_031025211.1">
    <property type="nucleotide sequence ID" value="XM_031168732.1"/>
</dbReference>
<protein>
    <recommendedName>
        <fullName evidence="4">Cytochrome b5 heme-binding domain-containing protein</fullName>
    </recommendedName>
</protein>
<feature type="region of interest" description="Disordered" evidence="2">
    <location>
        <begin position="1"/>
        <end position="28"/>
    </location>
</feature>
<organism evidence="5 6">
    <name type="scientific">Synchytrium microbalum</name>
    <dbReference type="NCBI Taxonomy" id="1806994"/>
    <lineage>
        <taxon>Eukaryota</taxon>
        <taxon>Fungi</taxon>
        <taxon>Fungi incertae sedis</taxon>
        <taxon>Chytridiomycota</taxon>
        <taxon>Chytridiomycota incertae sedis</taxon>
        <taxon>Chytridiomycetes</taxon>
        <taxon>Synchytriales</taxon>
        <taxon>Synchytriaceae</taxon>
        <taxon>Synchytrium</taxon>
    </lineage>
</organism>
<evidence type="ECO:0000313" key="5">
    <source>
        <dbReference type="EMBL" id="TPX34491.1"/>
    </source>
</evidence>
<comment type="similarity">
    <text evidence="1">Belongs to the cytochrome b5 family. MAPR subfamily.</text>
</comment>
<name>A0A507C4T3_9FUNG</name>
<dbReference type="Proteomes" id="UP000319731">
    <property type="component" value="Unassembled WGS sequence"/>
</dbReference>
<evidence type="ECO:0000256" key="2">
    <source>
        <dbReference type="SAM" id="MobiDB-lite"/>
    </source>
</evidence>
<evidence type="ECO:0000313" key="6">
    <source>
        <dbReference type="Proteomes" id="UP000319731"/>
    </source>
</evidence>
<dbReference type="AlphaFoldDB" id="A0A507C4T3"/>
<reference evidence="5 6" key="1">
    <citation type="journal article" date="2019" name="Sci. Rep.">
        <title>Comparative genomics of chytrid fungi reveal insights into the obligate biotrophic and pathogenic lifestyle of Synchytrium endobioticum.</title>
        <authorList>
            <person name="van de Vossenberg B.T.L.H."/>
            <person name="Warris S."/>
            <person name="Nguyen H.D.T."/>
            <person name="van Gent-Pelzer M.P.E."/>
            <person name="Joly D.L."/>
            <person name="van de Geest H.C."/>
            <person name="Bonants P.J.M."/>
            <person name="Smith D.S."/>
            <person name="Levesque C.A."/>
            <person name="van der Lee T.A.J."/>
        </authorList>
    </citation>
    <scope>NUCLEOTIDE SEQUENCE [LARGE SCALE GENOMIC DNA]</scope>
    <source>
        <strain evidence="5 6">JEL517</strain>
    </source>
</reference>
<dbReference type="PANTHER" id="PTHR10281">
    <property type="entry name" value="MEMBRANE-ASSOCIATED PROGESTERONE RECEPTOR COMPONENT-RELATED"/>
    <property type="match status" value="1"/>
</dbReference>
<feature type="compositionally biased region" description="Basic and acidic residues" evidence="2">
    <location>
        <begin position="1"/>
        <end position="22"/>
    </location>
</feature>
<dbReference type="Gene3D" id="3.10.120.10">
    <property type="entry name" value="Cytochrome b5-like heme/steroid binding domain"/>
    <property type="match status" value="1"/>
</dbReference>
<dbReference type="InterPro" id="IPR001199">
    <property type="entry name" value="Cyt_B5-like_heme/steroid-bd"/>
</dbReference>
<dbReference type="OrthoDB" id="10257697at2759"/>
<dbReference type="EMBL" id="QEAO01000013">
    <property type="protein sequence ID" value="TPX34491.1"/>
    <property type="molecule type" value="Genomic_DNA"/>
</dbReference>
<dbReference type="InterPro" id="IPR036400">
    <property type="entry name" value="Cyt_B5-like_heme/steroid_sf"/>
</dbReference>